<feature type="domain" description="PIN" evidence="1">
    <location>
        <begin position="4"/>
        <end position="131"/>
    </location>
</feature>
<dbReference type="Gene3D" id="3.40.50.1010">
    <property type="entry name" value="5'-nuclease"/>
    <property type="match status" value="1"/>
</dbReference>
<dbReference type="EMBL" id="DYVQ01000039">
    <property type="protein sequence ID" value="HJF73570.1"/>
    <property type="molecule type" value="Genomic_DNA"/>
</dbReference>
<reference evidence="2" key="1">
    <citation type="journal article" date="2021" name="PeerJ">
        <title>Extensive microbial diversity within the chicken gut microbiome revealed by metagenomics and culture.</title>
        <authorList>
            <person name="Gilroy R."/>
            <person name="Ravi A."/>
            <person name="Getino M."/>
            <person name="Pursley I."/>
            <person name="Horton D.L."/>
            <person name="Alikhan N.F."/>
            <person name="Baker D."/>
            <person name="Gharbi K."/>
            <person name="Hall N."/>
            <person name="Watson M."/>
            <person name="Adriaenssens E.M."/>
            <person name="Foster-Nyarko E."/>
            <person name="Jarju S."/>
            <person name="Secka A."/>
            <person name="Antonio M."/>
            <person name="Oren A."/>
            <person name="Chaudhuri R.R."/>
            <person name="La Ragione R."/>
            <person name="Hildebrand F."/>
            <person name="Pallen M.J."/>
        </authorList>
    </citation>
    <scope>NUCLEOTIDE SEQUENCE</scope>
    <source>
        <strain evidence="2">ChiHjej11B10-15683</strain>
    </source>
</reference>
<reference evidence="2" key="2">
    <citation type="submission" date="2021-09" db="EMBL/GenBank/DDBJ databases">
        <authorList>
            <person name="Gilroy R."/>
        </authorList>
    </citation>
    <scope>NUCLEOTIDE SEQUENCE</scope>
    <source>
        <strain evidence="2">ChiHjej11B10-15683</strain>
    </source>
</reference>
<dbReference type="AlphaFoldDB" id="A0A921HBM3"/>
<comment type="caution">
    <text evidence="2">The sequence shown here is derived from an EMBL/GenBank/DDBJ whole genome shotgun (WGS) entry which is preliminary data.</text>
</comment>
<dbReference type="Proteomes" id="UP000749334">
    <property type="component" value="Unassembled WGS sequence"/>
</dbReference>
<dbReference type="InterPro" id="IPR029060">
    <property type="entry name" value="PIN-like_dom_sf"/>
</dbReference>
<evidence type="ECO:0000259" key="1">
    <source>
        <dbReference type="Pfam" id="PF01850"/>
    </source>
</evidence>
<accession>A0A921HBM3</accession>
<dbReference type="RefSeq" id="WP_021462114.1">
    <property type="nucleotide sequence ID" value="NZ_JPTU01000084.1"/>
</dbReference>
<gene>
    <name evidence="2" type="ORF">K8W15_05125</name>
</gene>
<evidence type="ECO:0000313" key="3">
    <source>
        <dbReference type="Proteomes" id="UP000749334"/>
    </source>
</evidence>
<evidence type="ECO:0000313" key="2">
    <source>
        <dbReference type="EMBL" id="HJF73570.1"/>
    </source>
</evidence>
<dbReference type="Pfam" id="PF01850">
    <property type="entry name" value="PIN"/>
    <property type="match status" value="1"/>
</dbReference>
<proteinExistence type="predicted"/>
<organism evidence="2 3">
    <name type="scientific">Gallibacterium anatis</name>
    <dbReference type="NCBI Taxonomy" id="750"/>
    <lineage>
        <taxon>Bacteria</taxon>
        <taxon>Pseudomonadati</taxon>
        <taxon>Pseudomonadota</taxon>
        <taxon>Gammaproteobacteria</taxon>
        <taxon>Pasteurellales</taxon>
        <taxon>Pasteurellaceae</taxon>
        <taxon>Gallibacterium</taxon>
    </lineage>
</organism>
<dbReference type="InterPro" id="IPR002716">
    <property type="entry name" value="PIN_dom"/>
</dbReference>
<sequence length="150" mass="17369">MNGVLLDANILIDALNDKDSESAKKLKMLMEDKNTIIFITPLISYEVLRGLSWENKETYQKVKTAIASFSSLNIDHKITNLASELFRFEKYERLQKGQETKKINKHNFDIVHFSTAKIHNLELVSKDKDMQAGMNYIRRSNTDYLIILIS</sequence>
<name>A0A921HBM3_9PAST</name>
<protein>
    <submittedName>
        <fullName evidence="2">PIN domain-containing protein</fullName>
    </submittedName>
</protein>
<dbReference type="SUPFAM" id="SSF88723">
    <property type="entry name" value="PIN domain-like"/>
    <property type="match status" value="1"/>
</dbReference>